<evidence type="ECO:0000313" key="2">
    <source>
        <dbReference type="EMBL" id="MBP1465955.1"/>
    </source>
</evidence>
<feature type="transmembrane region" description="Helical" evidence="1">
    <location>
        <begin position="6"/>
        <end position="28"/>
    </location>
</feature>
<evidence type="ECO:0000256" key="1">
    <source>
        <dbReference type="SAM" id="Phobius"/>
    </source>
</evidence>
<evidence type="ECO:0000313" key="3">
    <source>
        <dbReference type="Proteomes" id="UP001193081"/>
    </source>
</evidence>
<name>A0ABS4D945_9CHLR</name>
<keyword evidence="1" id="KW-0812">Transmembrane</keyword>
<accession>A0ABS4D945</accession>
<comment type="caution">
    <text evidence="2">The sequence shown here is derived from an EMBL/GenBank/DDBJ whole genome shotgun (WGS) entry which is preliminary data.</text>
</comment>
<organism evidence="2 3">
    <name type="scientific">Candidatus Chloroploca mongolica</name>
    <dbReference type="NCBI Taxonomy" id="2528176"/>
    <lineage>
        <taxon>Bacteria</taxon>
        <taxon>Bacillati</taxon>
        <taxon>Chloroflexota</taxon>
        <taxon>Chloroflexia</taxon>
        <taxon>Chloroflexales</taxon>
        <taxon>Chloroflexineae</taxon>
        <taxon>Oscillochloridaceae</taxon>
        <taxon>Candidatus Chloroploca</taxon>
    </lineage>
</organism>
<keyword evidence="1" id="KW-0472">Membrane</keyword>
<keyword evidence="3" id="KW-1185">Reference proteome</keyword>
<reference evidence="2 3" key="1">
    <citation type="submission" date="2021-03" db="EMBL/GenBank/DDBJ databases">
        <authorList>
            <person name="Grouzdev D.S."/>
        </authorList>
    </citation>
    <scope>NUCLEOTIDE SEQUENCE [LARGE SCALE GENOMIC DNA]</scope>
    <source>
        <strain evidence="2 3">M50-1</strain>
    </source>
</reference>
<dbReference type="RefSeq" id="WP_167857328.1">
    <property type="nucleotide sequence ID" value="NZ_SIJK02000013.1"/>
</dbReference>
<proteinExistence type="predicted"/>
<keyword evidence="1" id="KW-1133">Transmembrane helix</keyword>
<dbReference type="Proteomes" id="UP001193081">
    <property type="component" value="Unassembled WGS sequence"/>
</dbReference>
<gene>
    <name evidence="2" type="ORF">EYB53_009590</name>
</gene>
<protein>
    <submittedName>
        <fullName evidence="2">Uncharacterized protein</fullName>
    </submittedName>
</protein>
<dbReference type="EMBL" id="SIJK02000013">
    <property type="protein sequence ID" value="MBP1465955.1"/>
    <property type="molecule type" value="Genomic_DNA"/>
</dbReference>
<sequence length="46" mass="4915">METVAFVVRYVFVAALAVEAILIGRALIGLAREKARAAVVVPTTEE</sequence>